<dbReference type="InterPro" id="IPR036271">
    <property type="entry name" value="Tet_transcr_reg_TetR-rel_C_sf"/>
</dbReference>
<dbReference type="InterPro" id="IPR039538">
    <property type="entry name" value="BetI_C"/>
</dbReference>
<keyword evidence="1" id="KW-0678">Repressor</keyword>
<evidence type="ECO:0000259" key="6">
    <source>
        <dbReference type="PROSITE" id="PS50977"/>
    </source>
</evidence>
<evidence type="ECO:0000256" key="5">
    <source>
        <dbReference type="PROSITE-ProRule" id="PRU00335"/>
    </source>
</evidence>
<organism evidence="7 8">
    <name type="scientific">Pseudogemmobacter humi</name>
    <dbReference type="NCBI Taxonomy" id="2483812"/>
    <lineage>
        <taxon>Bacteria</taxon>
        <taxon>Pseudomonadati</taxon>
        <taxon>Pseudomonadota</taxon>
        <taxon>Alphaproteobacteria</taxon>
        <taxon>Rhodobacterales</taxon>
        <taxon>Paracoccaceae</taxon>
        <taxon>Pseudogemmobacter</taxon>
    </lineage>
</organism>
<dbReference type="PROSITE" id="PS50977">
    <property type="entry name" value="HTH_TETR_2"/>
    <property type="match status" value="1"/>
</dbReference>
<dbReference type="GO" id="GO:0000976">
    <property type="term" value="F:transcription cis-regulatory region binding"/>
    <property type="evidence" value="ECO:0007669"/>
    <property type="project" value="TreeGrafter"/>
</dbReference>
<dbReference type="InterPro" id="IPR023772">
    <property type="entry name" value="DNA-bd_HTH_TetR-type_CS"/>
</dbReference>
<accession>A0A3P5XDQ7</accession>
<dbReference type="Gene3D" id="1.10.357.10">
    <property type="entry name" value="Tetracycline Repressor, domain 2"/>
    <property type="match status" value="1"/>
</dbReference>
<feature type="domain" description="HTH tetR-type" evidence="6">
    <location>
        <begin position="22"/>
        <end position="82"/>
    </location>
</feature>
<dbReference type="PRINTS" id="PR00455">
    <property type="entry name" value="HTHTETR"/>
</dbReference>
<dbReference type="Pfam" id="PF00440">
    <property type="entry name" value="TetR_N"/>
    <property type="match status" value="1"/>
</dbReference>
<dbReference type="Proteomes" id="UP000277498">
    <property type="component" value="Unassembled WGS sequence"/>
</dbReference>
<dbReference type="InterPro" id="IPR009057">
    <property type="entry name" value="Homeodomain-like_sf"/>
</dbReference>
<gene>
    <name evidence="7" type="primary">betI_2</name>
    <name evidence="7" type="ORF">XINFAN_02111</name>
</gene>
<dbReference type="PROSITE" id="PS01081">
    <property type="entry name" value="HTH_TETR_1"/>
    <property type="match status" value="1"/>
</dbReference>
<reference evidence="7 8" key="1">
    <citation type="submission" date="2018-11" db="EMBL/GenBank/DDBJ databases">
        <authorList>
            <person name="Criscuolo A."/>
        </authorList>
    </citation>
    <scope>NUCLEOTIDE SEQUENCE [LARGE SCALE GENOMIC DNA]</scope>
    <source>
        <strain evidence="7">ACIP111625</strain>
    </source>
</reference>
<evidence type="ECO:0000313" key="7">
    <source>
        <dbReference type="EMBL" id="VDC28375.1"/>
    </source>
</evidence>
<name>A0A3P5XDQ7_9RHOB</name>
<evidence type="ECO:0000256" key="1">
    <source>
        <dbReference type="ARBA" id="ARBA00022491"/>
    </source>
</evidence>
<feature type="DNA-binding region" description="H-T-H motif" evidence="5">
    <location>
        <begin position="45"/>
        <end position="64"/>
    </location>
</feature>
<protein>
    <submittedName>
        <fullName evidence="7">HTH-type transcriptional regulator BetI</fullName>
    </submittedName>
</protein>
<dbReference type="GO" id="GO:0003700">
    <property type="term" value="F:DNA-binding transcription factor activity"/>
    <property type="evidence" value="ECO:0007669"/>
    <property type="project" value="TreeGrafter"/>
</dbReference>
<sequence>MPAADQPQAPPERRPYIRDTEENRREALIEAMQDLVAEGGPQAATVRAIAARAGVTPGLIRHYFGSKDELVRASYTALMDGMTDHGAAALAQAGEDPAERLAVFVASSLRPPVLDPRAAGLWAGYLHRVQGDPALLSQHETSYLRYRDRLQDLIEALSRDRTPGQSRREAIACNAVIDGLWLEGSVLGERFAPGELVRIGLRSVGAIIGVDLMQYGTAVPELGPEGKAP</sequence>
<keyword evidence="2" id="KW-0805">Transcription regulation</keyword>
<evidence type="ECO:0000256" key="2">
    <source>
        <dbReference type="ARBA" id="ARBA00023015"/>
    </source>
</evidence>
<evidence type="ECO:0000256" key="4">
    <source>
        <dbReference type="ARBA" id="ARBA00023163"/>
    </source>
</evidence>
<dbReference type="AlphaFoldDB" id="A0A3P5XDQ7"/>
<dbReference type="PANTHER" id="PTHR30055:SF228">
    <property type="entry name" value="TRANSCRIPTIONAL REGULATOR-RELATED"/>
    <property type="match status" value="1"/>
</dbReference>
<dbReference type="PANTHER" id="PTHR30055">
    <property type="entry name" value="HTH-TYPE TRANSCRIPTIONAL REGULATOR RUTR"/>
    <property type="match status" value="1"/>
</dbReference>
<keyword evidence="3 5" id="KW-0238">DNA-binding</keyword>
<dbReference type="SUPFAM" id="SSF48498">
    <property type="entry name" value="Tetracyclin repressor-like, C-terminal domain"/>
    <property type="match status" value="1"/>
</dbReference>
<dbReference type="Pfam" id="PF13977">
    <property type="entry name" value="TetR_C_6"/>
    <property type="match status" value="1"/>
</dbReference>
<dbReference type="RefSeq" id="WP_124086805.1">
    <property type="nucleotide sequence ID" value="NZ_UXAW01000068.1"/>
</dbReference>
<keyword evidence="4" id="KW-0804">Transcription</keyword>
<evidence type="ECO:0000256" key="3">
    <source>
        <dbReference type="ARBA" id="ARBA00023125"/>
    </source>
</evidence>
<keyword evidence="8" id="KW-1185">Reference proteome</keyword>
<dbReference type="InterPro" id="IPR050109">
    <property type="entry name" value="HTH-type_TetR-like_transc_reg"/>
</dbReference>
<proteinExistence type="predicted"/>
<dbReference type="InterPro" id="IPR001647">
    <property type="entry name" value="HTH_TetR"/>
</dbReference>
<dbReference type="EMBL" id="UXAW01000068">
    <property type="protein sequence ID" value="VDC28375.1"/>
    <property type="molecule type" value="Genomic_DNA"/>
</dbReference>
<dbReference type="SUPFAM" id="SSF46689">
    <property type="entry name" value="Homeodomain-like"/>
    <property type="match status" value="1"/>
</dbReference>
<evidence type="ECO:0000313" key="8">
    <source>
        <dbReference type="Proteomes" id="UP000277498"/>
    </source>
</evidence>
<dbReference type="OrthoDB" id="9809265at2"/>